<dbReference type="Proteomes" id="UP000215335">
    <property type="component" value="Unassembled WGS sequence"/>
</dbReference>
<sequence>MRRKEIKPLRKPRNHLHRKGTQASQATPIQDEDFKWKRIDQLANPNPPTTQNIESAGTHSVASSSGIKPTGARPKSTARWSNHSPDPMAHYFSNKKERMKTTYVHKMLKNGDWRPRSYAQFLRHNELRGQDISKISEEEKLKAWVVFKRHPQKSEEEDGQ</sequence>
<accession>A0A232ENW8</accession>
<evidence type="ECO:0000313" key="2">
    <source>
        <dbReference type="EMBL" id="OXU20069.1"/>
    </source>
</evidence>
<keyword evidence="3" id="KW-1185">Reference proteome</keyword>
<proteinExistence type="predicted"/>
<gene>
    <name evidence="2" type="ORF">TSAR_006432</name>
</gene>
<dbReference type="AlphaFoldDB" id="A0A232ENW8"/>
<dbReference type="EMBL" id="NNAY01003041">
    <property type="protein sequence ID" value="OXU20069.1"/>
    <property type="molecule type" value="Genomic_DNA"/>
</dbReference>
<feature type="compositionally biased region" description="Polar residues" evidence="1">
    <location>
        <begin position="49"/>
        <end position="67"/>
    </location>
</feature>
<feature type="compositionally biased region" description="Basic residues" evidence="1">
    <location>
        <begin position="1"/>
        <end position="20"/>
    </location>
</feature>
<evidence type="ECO:0000313" key="3">
    <source>
        <dbReference type="Proteomes" id="UP000215335"/>
    </source>
</evidence>
<protein>
    <submittedName>
        <fullName evidence="2">Uncharacterized protein</fullName>
    </submittedName>
</protein>
<name>A0A232ENW8_9HYME</name>
<comment type="caution">
    <text evidence="2">The sequence shown here is derived from an EMBL/GenBank/DDBJ whole genome shotgun (WGS) entry which is preliminary data.</text>
</comment>
<feature type="region of interest" description="Disordered" evidence="1">
    <location>
        <begin position="1"/>
        <end position="89"/>
    </location>
</feature>
<evidence type="ECO:0000256" key="1">
    <source>
        <dbReference type="SAM" id="MobiDB-lite"/>
    </source>
</evidence>
<reference evidence="2 3" key="1">
    <citation type="journal article" date="2017" name="Curr. Biol.">
        <title>The Evolution of Venom by Co-option of Single-Copy Genes.</title>
        <authorList>
            <person name="Martinson E.O."/>
            <person name="Mrinalini"/>
            <person name="Kelkar Y.D."/>
            <person name="Chang C.H."/>
            <person name="Werren J.H."/>
        </authorList>
    </citation>
    <scope>NUCLEOTIDE SEQUENCE [LARGE SCALE GENOMIC DNA]</scope>
    <source>
        <strain evidence="2 3">Alberta</strain>
        <tissue evidence="2">Whole body</tissue>
    </source>
</reference>
<organism evidence="2 3">
    <name type="scientific">Trichomalopsis sarcophagae</name>
    <dbReference type="NCBI Taxonomy" id="543379"/>
    <lineage>
        <taxon>Eukaryota</taxon>
        <taxon>Metazoa</taxon>
        <taxon>Ecdysozoa</taxon>
        <taxon>Arthropoda</taxon>
        <taxon>Hexapoda</taxon>
        <taxon>Insecta</taxon>
        <taxon>Pterygota</taxon>
        <taxon>Neoptera</taxon>
        <taxon>Endopterygota</taxon>
        <taxon>Hymenoptera</taxon>
        <taxon>Apocrita</taxon>
        <taxon>Proctotrupomorpha</taxon>
        <taxon>Chalcidoidea</taxon>
        <taxon>Pteromalidae</taxon>
        <taxon>Pteromalinae</taxon>
        <taxon>Trichomalopsis</taxon>
    </lineage>
</organism>